<evidence type="ECO:0000313" key="5">
    <source>
        <dbReference type="EMBL" id="CAH0374812.1"/>
    </source>
</evidence>
<dbReference type="OrthoDB" id="203137at2759"/>
<comment type="subcellular location">
    <subcellularLocation>
        <location evidence="1">Membrane</location>
    </subcellularLocation>
</comment>
<dbReference type="GO" id="GO:0016020">
    <property type="term" value="C:membrane"/>
    <property type="evidence" value="ECO:0007669"/>
    <property type="project" value="UniProtKB-SubCell"/>
</dbReference>
<keyword evidence="2" id="KW-0812">Transmembrane</keyword>
<keyword evidence="6" id="KW-1185">Reference proteome</keyword>
<dbReference type="SUPFAM" id="SSF103506">
    <property type="entry name" value="Mitochondrial carrier"/>
    <property type="match status" value="1"/>
</dbReference>
<reference evidence="4" key="1">
    <citation type="submission" date="2021-01" db="EMBL/GenBank/DDBJ databases">
        <authorList>
            <person name="Corre E."/>
            <person name="Pelletier E."/>
            <person name="Niang G."/>
            <person name="Scheremetjew M."/>
            <person name="Finn R."/>
            <person name="Kale V."/>
            <person name="Holt S."/>
            <person name="Cochrane G."/>
            <person name="Meng A."/>
            <person name="Brown T."/>
            <person name="Cohen L."/>
        </authorList>
    </citation>
    <scope>NUCLEOTIDE SEQUENCE</scope>
    <source>
        <strain evidence="4">CCMP1756</strain>
    </source>
</reference>
<dbReference type="InterPro" id="IPR023395">
    <property type="entry name" value="MCP_dom_sf"/>
</dbReference>
<evidence type="ECO:0000256" key="3">
    <source>
        <dbReference type="ARBA" id="ARBA00023136"/>
    </source>
</evidence>
<organism evidence="4">
    <name type="scientific">Pelagomonas calceolata</name>
    <dbReference type="NCBI Taxonomy" id="35677"/>
    <lineage>
        <taxon>Eukaryota</taxon>
        <taxon>Sar</taxon>
        <taxon>Stramenopiles</taxon>
        <taxon>Ochrophyta</taxon>
        <taxon>Pelagophyceae</taxon>
        <taxon>Pelagomonadales</taxon>
        <taxon>Pelagomonadaceae</taxon>
        <taxon>Pelagomonas</taxon>
    </lineage>
</organism>
<name>A0A7S4EEC8_9STRA</name>
<reference evidence="5" key="2">
    <citation type="submission" date="2021-11" db="EMBL/GenBank/DDBJ databases">
        <authorList>
            <consortium name="Genoscope - CEA"/>
            <person name="William W."/>
        </authorList>
    </citation>
    <scope>NUCLEOTIDE SEQUENCE</scope>
</reference>
<dbReference type="EMBL" id="HBIW01025924">
    <property type="protein sequence ID" value="CAE0706920.1"/>
    <property type="molecule type" value="Transcribed_RNA"/>
</dbReference>
<evidence type="ECO:0000256" key="2">
    <source>
        <dbReference type="ARBA" id="ARBA00022692"/>
    </source>
</evidence>
<accession>A0A7S4EEC8</accession>
<protein>
    <recommendedName>
        <fullName evidence="7">Mitochondrial carrier protein</fullName>
    </recommendedName>
</protein>
<dbReference type="Proteomes" id="UP000789595">
    <property type="component" value="Unassembled WGS sequence"/>
</dbReference>
<evidence type="ECO:0000313" key="4">
    <source>
        <dbReference type="EMBL" id="CAE0706920.1"/>
    </source>
</evidence>
<evidence type="ECO:0000313" key="6">
    <source>
        <dbReference type="Proteomes" id="UP000789595"/>
    </source>
</evidence>
<evidence type="ECO:0000256" key="1">
    <source>
        <dbReference type="ARBA" id="ARBA00004370"/>
    </source>
</evidence>
<evidence type="ECO:0008006" key="7">
    <source>
        <dbReference type="Google" id="ProtNLM"/>
    </source>
</evidence>
<gene>
    <name evidence="4" type="ORF">PCAL00307_LOCUS22371</name>
    <name evidence="5" type="ORF">PECAL_4P21150</name>
</gene>
<dbReference type="AlphaFoldDB" id="A0A7S4EEC8"/>
<proteinExistence type="predicted"/>
<dbReference type="EMBL" id="CAKKNE010000004">
    <property type="protein sequence ID" value="CAH0374812.1"/>
    <property type="molecule type" value="Genomic_DNA"/>
</dbReference>
<keyword evidence="3" id="KW-0472">Membrane</keyword>
<sequence length="320" mass="34510">MSLPENLVTPCQTTYRSVGLGVYAVVVRYCTMPLEKVAMIANSSLVSSGKNQLGQAWKIATKEGLLAPYRTVGPASITAWFLQYSVMGFVFQTVDAALSASLGTQRMPYGDQLMEPPSQNSSFGVATACKAILAPITAGTIESVVSNRAETQRFWGLGKSAAIERQLGWSALGRACGPAFVANSARNAVMSTTSFVATPLLFLHAFPQEHKSHSSLFWFGLSVNIFAGNVVAITQQSLWGRVLNYVEEGGGRNANYRAIVGEAYRREGLSAFFTPPKWFARVLMNAPIQGTLPWFYNDVLPLGEPAALELAGRAYSSVSS</sequence>